<dbReference type="STRING" id="1257025.LEP1GSC203_0196"/>
<keyword evidence="2" id="KW-1185">Reference proteome</keyword>
<gene>
    <name evidence="1" type="ORF">LEP1GSC203_0196</name>
</gene>
<name>N1VWL5_9LEPT</name>
<comment type="caution">
    <text evidence="1">The sequence shown here is derived from an EMBL/GenBank/DDBJ whole genome shotgun (WGS) entry which is preliminary data.</text>
</comment>
<dbReference type="EMBL" id="AOGW02000023">
    <property type="protein sequence ID" value="EMY59796.1"/>
    <property type="molecule type" value="Genomic_DNA"/>
</dbReference>
<evidence type="ECO:0000313" key="2">
    <source>
        <dbReference type="Proteomes" id="UP000012371"/>
    </source>
</evidence>
<evidence type="ECO:0000313" key="1">
    <source>
        <dbReference type="EMBL" id="EMY59796.1"/>
    </source>
</evidence>
<organism evidence="1 2">
    <name type="scientific">Leptospira terpstrae serovar Hualin str. LT 11-33 = ATCC 700639</name>
    <dbReference type="NCBI Taxonomy" id="1257025"/>
    <lineage>
        <taxon>Bacteria</taxon>
        <taxon>Pseudomonadati</taxon>
        <taxon>Spirochaetota</taxon>
        <taxon>Spirochaetia</taxon>
        <taxon>Leptospirales</taxon>
        <taxon>Leptospiraceae</taxon>
        <taxon>Leptospira</taxon>
    </lineage>
</organism>
<reference evidence="1" key="1">
    <citation type="submission" date="2013-03" db="EMBL/GenBank/DDBJ databases">
        <authorList>
            <person name="Harkins D.M."/>
            <person name="Durkin A.S."/>
            <person name="Brinkac L.M."/>
            <person name="Haft D.H."/>
            <person name="Selengut J.D."/>
            <person name="Sanka R."/>
            <person name="DePew J."/>
            <person name="Purushe J."/>
            <person name="Hartskeerl R.A."/>
            <person name="Ahmed A."/>
            <person name="van der Linden H."/>
            <person name="Goris M.G.A."/>
            <person name="Vinetz J.M."/>
            <person name="Sutton G.G."/>
            <person name="Nierman W.C."/>
            <person name="Fouts D.E."/>
        </authorList>
    </citation>
    <scope>NUCLEOTIDE SEQUENCE [LARGE SCALE GENOMIC DNA]</scope>
    <source>
        <strain evidence="1">LT 11-33</strain>
    </source>
</reference>
<accession>N1VWL5</accession>
<dbReference type="AlphaFoldDB" id="N1VWL5"/>
<proteinExistence type="predicted"/>
<protein>
    <submittedName>
        <fullName evidence="1">Uncharacterized protein</fullName>
    </submittedName>
</protein>
<dbReference type="Proteomes" id="UP000012371">
    <property type="component" value="Unassembled WGS sequence"/>
</dbReference>
<sequence length="282" mass="31510">MFFLENLKNLAQKLQKSTLLVLLSVFFIFPMSGLFANESDLPVIIPADELLTPIELRDGLVLEVKVPDNTELTFEKISPQENQLTEDYISFDESPLGRIIFTEVSAIAEGSVKETGFSSKIQTSGISKASIVFEKGPEHFSVKSIASPGLFGFLGICLSRSELPSKNSSMLCENSLLKSMTRRSANDWKFSWQPVRTISQSLWSTSSCRILRTSIQSPSMSHILNMSDISSTWSNAMEGSPVTFWPEKKTNLLVIAQVTNQQKNNHRVVLRRNVVHPNPQVL</sequence>